<dbReference type="AlphaFoldDB" id="A0A066ZW50"/>
<organism evidence="1 2">
    <name type="scientific">Hydrogenovibrio marinus</name>
    <dbReference type="NCBI Taxonomy" id="28885"/>
    <lineage>
        <taxon>Bacteria</taxon>
        <taxon>Pseudomonadati</taxon>
        <taxon>Pseudomonadota</taxon>
        <taxon>Gammaproteobacteria</taxon>
        <taxon>Thiotrichales</taxon>
        <taxon>Piscirickettsiaceae</taxon>
        <taxon>Hydrogenovibrio</taxon>
    </lineage>
</organism>
<comment type="caution">
    <text evidence="1">The sequence shown here is derived from an EMBL/GenBank/DDBJ whole genome shotgun (WGS) entry which is preliminary data.</text>
</comment>
<protein>
    <submittedName>
        <fullName evidence="1">Uncharacterized protein</fullName>
    </submittedName>
</protein>
<reference evidence="1 2" key="1">
    <citation type="submission" date="2014-04" db="EMBL/GenBank/DDBJ databases">
        <title>Draft genome sequence of Hydrogenovibrio marinus MH-110, a model organism for aerobic H2 metabolism.</title>
        <authorList>
            <person name="Cha H.J."/>
            <person name="Jo B.H."/>
            <person name="Hwang B.H."/>
        </authorList>
    </citation>
    <scope>NUCLEOTIDE SEQUENCE [LARGE SCALE GENOMIC DNA]</scope>
    <source>
        <strain evidence="1 2">MH-110</strain>
    </source>
</reference>
<evidence type="ECO:0000313" key="1">
    <source>
        <dbReference type="EMBL" id="KDN96514.1"/>
    </source>
</evidence>
<dbReference type="RefSeq" id="WP_029912828.1">
    <property type="nucleotide sequence ID" value="NZ_AP020335.1"/>
</dbReference>
<dbReference type="EMBL" id="JMIU01000001">
    <property type="protein sequence ID" value="KDN96514.1"/>
    <property type="molecule type" value="Genomic_DNA"/>
</dbReference>
<dbReference type="Proteomes" id="UP000027341">
    <property type="component" value="Unassembled WGS sequence"/>
</dbReference>
<evidence type="ECO:0000313" key="2">
    <source>
        <dbReference type="Proteomes" id="UP000027341"/>
    </source>
</evidence>
<proteinExistence type="predicted"/>
<sequence length="70" mass="7863">MGDRHFDLKSLAKKINSNLNGVNYFVCVSPLNGEKLEKFQDLIGGDGIISVDDSDIGRWSRIHRVFKKVA</sequence>
<keyword evidence="2" id="KW-1185">Reference proteome</keyword>
<gene>
    <name evidence="1" type="ORF">EI16_09645</name>
</gene>
<accession>A0A066ZW50</accession>
<dbReference type="STRING" id="28885.EI16_09645"/>
<name>A0A066ZW50_HYDMR</name>